<organism evidence="1 2">
    <name type="scientific">Rotaria sordida</name>
    <dbReference type="NCBI Taxonomy" id="392033"/>
    <lineage>
        <taxon>Eukaryota</taxon>
        <taxon>Metazoa</taxon>
        <taxon>Spiralia</taxon>
        <taxon>Gnathifera</taxon>
        <taxon>Rotifera</taxon>
        <taxon>Eurotatoria</taxon>
        <taxon>Bdelloidea</taxon>
        <taxon>Philodinida</taxon>
        <taxon>Philodinidae</taxon>
        <taxon>Rotaria</taxon>
    </lineage>
</organism>
<reference evidence="1" key="1">
    <citation type="submission" date="2021-02" db="EMBL/GenBank/DDBJ databases">
        <authorList>
            <person name="Nowell W R."/>
        </authorList>
    </citation>
    <scope>NUCLEOTIDE SEQUENCE</scope>
</reference>
<gene>
    <name evidence="1" type="ORF">JBS370_LOCUS35772</name>
</gene>
<evidence type="ECO:0000313" key="2">
    <source>
        <dbReference type="Proteomes" id="UP000663836"/>
    </source>
</evidence>
<sequence length="84" mass="9516">MFTVTLTLVIERLAHTYIRCCSASVYVGSIGNLIECGGKGQESRDVPDRGVDIKDDSLVLNYNMTKTIQDKRKKDFIKKEMNMI</sequence>
<accession>A0A820AIM3</accession>
<proteinExistence type="predicted"/>
<dbReference type="AlphaFoldDB" id="A0A820AIM3"/>
<dbReference type="EMBL" id="CAJOBD010012951">
    <property type="protein sequence ID" value="CAF4186073.1"/>
    <property type="molecule type" value="Genomic_DNA"/>
</dbReference>
<protein>
    <submittedName>
        <fullName evidence="1">Uncharacterized protein</fullName>
    </submittedName>
</protein>
<name>A0A820AIM3_9BILA</name>
<dbReference type="Proteomes" id="UP000663836">
    <property type="component" value="Unassembled WGS sequence"/>
</dbReference>
<comment type="caution">
    <text evidence="1">The sequence shown here is derived from an EMBL/GenBank/DDBJ whole genome shotgun (WGS) entry which is preliminary data.</text>
</comment>
<evidence type="ECO:0000313" key="1">
    <source>
        <dbReference type="EMBL" id="CAF4186073.1"/>
    </source>
</evidence>